<feature type="transmembrane region" description="Helical" evidence="6">
    <location>
        <begin position="122"/>
        <end position="139"/>
    </location>
</feature>
<evidence type="ECO:0000256" key="6">
    <source>
        <dbReference type="SAM" id="Phobius"/>
    </source>
</evidence>
<dbReference type="GO" id="GO:0016020">
    <property type="term" value="C:membrane"/>
    <property type="evidence" value="ECO:0007669"/>
    <property type="project" value="UniProtKB-SubCell"/>
</dbReference>
<dbReference type="EMBL" id="CYHH01000003">
    <property type="protein sequence ID" value="CUB06233.1"/>
    <property type="molecule type" value="Genomic_DNA"/>
</dbReference>
<sequence length="299" mass="31711">MQPVVRATLIGTSAIALWGTLAPLTALTGGRIPPFQLLATSFTLAFALMLLRWRLQGHWGLAQARQPLAAWLLGVGGLFGYHACYFAAMQRAPAVEVSLIAYLWPLLIVLFAALLPGERLRLRHLVGAALALGGVWVLLGGKTGFAPAHLSGYLLALACAVIWSAYSVLSRLLPRVPSEAVGWFCAATALLAWMVHFAWEPTVWPDGVVGWFALLALGLGPVGVAFFTWDHGVKHGDIALLGVLSYAAPLISVLLLMILGLAEPSARLAAAALAIVGGSLVAGWARQSRVDGQSEEKSR</sequence>
<keyword evidence="3 6" id="KW-0812">Transmembrane</keyword>
<feature type="transmembrane region" description="Helical" evidence="6">
    <location>
        <begin position="268"/>
        <end position="285"/>
    </location>
</feature>
<accession>A0A0K6IT08</accession>
<name>A0A0K6IT08_9PROT</name>
<evidence type="ECO:0000259" key="7">
    <source>
        <dbReference type="Pfam" id="PF00892"/>
    </source>
</evidence>
<proteinExistence type="inferred from homology"/>
<dbReference type="InterPro" id="IPR000620">
    <property type="entry name" value="EamA_dom"/>
</dbReference>
<evidence type="ECO:0000256" key="4">
    <source>
        <dbReference type="ARBA" id="ARBA00022989"/>
    </source>
</evidence>
<feature type="transmembrane region" description="Helical" evidence="6">
    <location>
        <begin position="151"/>
        <end position="169"/>
    </location>
</feature>
<keyword evidence="9" id="KW-1185">Reference proteome</keyword>
<dbReference type="SUPFAM" id="SSF103481">
    <property type="entry name" value="Multidrug resistance efflux transporter EmrE"/>
    <property type="match status" value="2"/>
</dbReference>
<dbReference type="PANTHER" id="PTHR32322:SF2">
    <property type="entry name" value="EAMA DOMAIN-CONTAINING PROTEIN"/>
    <property type="match status" value="1"/>
</dbReference>
<evidence type="ECO:0000256" key="5">
    <source>
        <dbReference type="ARBA" id="ARBA00023136"/>
    </source>
</evidence>
<feature type="domain" description="EamA" evidence="7">
    <location>
        <begin position="151"/>
        <end position="281"/>
    </location>
</feature>
<dbReference type="RefSeq" id="WP_055423033.1">
    <property type="nucleotide sequence ID" value="NZ_CYHH01000003.1"/>
</dbReference>
<keyword evidence="5 6" id="KW-0472">Membrane</keyword>
<feature type="transmembrane region" description="Helical" evidence="6">
    <location>
        <begin position="238"/>
        <end position="262"/>
    </location>
</feature>
<comment type="similarity">
    <text evidence="2">Belongs to the EamA transporter family.</text>
</comment>
<evidence type="ECO:0000256" key="2">
    <source>
        <dbReference type="ARBA" id="ARBA00007362"/>
    </source>
</evidence>
<dbReference type="PANTHER" id="PTHR32322">
    <property type="entry name" value="INNER MEMBRANE TRANSPORTER"/>
    <property type="match status" value="1"/>
</dbReference>
<dbReference type="AlphaFoldDB" id="A0A0K6IT08"/>
<organism evidence="8 9">
    <name type="scientific">Tepidiphilus thermophilus</name>
    <dbReference type="NCBI Taxonomy" id="876478"/>
    <lineage>
        <taxon>Bacteria</taxon>
        <taxon>Pseudomonadati</taxon>
        <taxon>Pseudomonadota</taxon>
        <taxon>Hydrogenophilia</taxon>
        <taxon>Hydrogenophilales</taxon>
        <taxon>Hydrogenophilaceae</taxon>
        <taxon>Tepidiphilus</taxon>
    </lineage>
</organism>
<evidence type="ECO:0000256" key="3">
    <source>
        <dbReference type="ARBA" id="ARBA00022692"/>
    </source>
</evidence>
<feature type="domain" description="EamA" evidence="7">
    <location>
        <begin position="12"/>
        <end position="139"/>
    </location>
</feature>
<dbReference type="InterPro" id="IPR050638">
    <property type="entry name" value="AA-Vitamin_Transporters"/>
</dbReference>
<comment type="subcellular location">
    <subcellularLocation>
        <location evidence="1">Membrane</location>
        <topology evidence="1">Multi-pass membrane protein</topology>
    </subcellularLocation>
</comment>
<feature type="transmembrane region" description="Helical" evidence="6">
    <location>
        <begin position="94"/>
        <end position="115"/>
    </location>
</feature>
<keyword evidence="4 6" id="KW-1133">Transmembrane helix</keyword>
<dbReference type="Proteomes" id="UP000182108">
    <property type="component" value="Unassembled WGS sequence"/>
</dbReference>
<dbReference type="Pfam" id="PF00892">
    <property type="entry name" value="EamA"/>
    <property type="match status" value="2"/>
</dbReference>
<evidence type="ECO:0000313" key="9">
    <source>
        <dbReference type="Proteomes" id="UP000182108"/>
    </source>
</evidence>
<evidence type="ECO:0000256" key="1">
    <source>
        <dbReference type="ARBA" id="ARBA00004141"/>
    </source>
</evidence>
<feature type="transmembrane region" description="Helical" evidence="6">
    <location>
        <begin position="181"/>
        <end position="199"/>
    </location>
</feature>
<dbReference type="OrthoDB" id="7065924at2"/>
<evidence type="ECO:0000313" key="8">
    <source>
        <dbReference type="EMBL" id="CUB06233.1"/>
    </source>
</evidence>
<feature type="transmembrane region" description="Helical" evidence="6">
    <location>
        <begin position="211"/>
        <end position="229"/>
    </location>
</feature>
<protein>
    <submittedName>
        <fullName evidence="8">Permease of the drug/metabolite transporter (DMT) superfamily</fullName>
    </submittedName>
</protein>
<reference evidence="9" key="1">
    <citation type="submission" date="2015-08" db="EMBL/GenBank/DDBJ databases">
        <authorList>
            <person name="Babu N.S."/>
            <person name="Beckwith C.J."/>
            <person name="Beseler K.G."/>
            <person name="Brison A."/>
            <person name="Carone J.V."/>
            <person name="Caskin T.P."/>
            <person name="Diamond M."/>
            <person name="Durham M.E."/>
            <person name="Foxe J.M."/>
            <person name="Go M."/>
            <person name="Henderson B.A."/>
            <person name="Jones I.B."/>
            <person name="McGettigan J.A."/>
            <person name="Micheletti S.J."/>
            <person name="Nasrallah M.E."/>
            <person name="Ortiz D."/>
            <person name="Piller C.R."/>
            <person name="Privatt S.R."/>
            <person name="Schneider S.L."/>
            <person name="Sharp S."/>
            <person name="Smith T.C."/>
            <person name="Stanton J.D."/>
            <person name="Ullery H.E."/>
            <person name="Wilson R.J."/>
            <person name="Serrano M.G."/>
            <person name="Buck G."/>
            <person name="Lee V."/>
            <person name="Wang Y."/>
            <person name="Carvalho R."/>
            <person name="Voegtly L."/>
            <person name="Shi R."/>
            <person name="Duckworth R."/>
            <person name="Johnson A."/>
            <person name="Loviza R."/>
            <person name="Walstead R."/>
            <person name="Shah Z."/>
            <person name="Kiflezghi M."/>
            <person name="Wade K."/>
            <person name="Ball S.L."/>
            <person name="Bradley K.W."/>
            <person name="Asai D.J."/>
            <person name="Bowman C.A."/>
            <person name="Russell D.A."/>
            <person name="Pope W.H."/>
            <person name="Jacobs-Sera D."/>
            <person name="Hendrix R.W."/>
            <person name="Hatfull G.F."/>
        </authorList>
    </citation>
    <scope>NUCLEOTIDE SEQUENCE [LARGE SCALE GENOMIC DNA]</scope>
    <source>
        <strain evidence="9">JCM 19170</strain>
    </source>
</reference>
<gene>
    <name evidence="8" type="ORF">Ga0061068_10354</name>
</gene>
<dbReference type="InterPro" id="IPR037185">
    <property type="entry name" value="EmrE-like"/>
</dbReference>
<feature type="transmembrane region" description="Helical" evidence="6">
    <location>
        <begin position="36"/>
        <end position="55"/>
    </location>
</feature>
<feature type="transmembrane region" description="Helical" evidence="6">
    <location>
        <begin position="67"/>
        <end position="88"/>
    </location>
</feature>